<feature type="compositionally biased region" description="Basic and acidic residues" evidence="1">
    <location>
        <begin position="1"/>
        <end position="16"/>
    </location>
</feature>
<dbReference type="Proteomes" id="UP000219947">
    <property type="component" value="Unassembled WGS sequence"/>
</dbReference>
<evidence type="ECO:0000256" key="1">
    <source>
        <dbReference type="SAM" id="MobiDB-lite"/>
    </source>
</evidence>
<proteinExistence type="predicted"/>
<feature type="domain" description="LUD" evidence="2">
    <location>
        <begin position="42"/>
        <end position="212"/>
    </location>
</feature>
<dbReference type="RefSeq" id="WP_098042925.1">
    <property type="nucleotide sequence ID" value="NZ_CAURLQ010000030.1"/>
</dbReference>
<sequence length="215" mass="23492">MSSAKEDILTRIRESLSDAPEAPAPVRNYRRVSELNREQTIEMLVDRLIDYKANVFNATESNIAEVIAERLGEKSRYVVPTGLNPEWLPEDTATRVHVTDSGSTLEPGALSVHELDAVDAVVTSSTVSCAETGTIFLNSAPQEGRRAISLVPDHHVCVVPESTIVELVPEAIERITYERPVTMISGPSATSDIELIRVEGVHGPRILDVVILEGK</sequence>
<evidence type="ECO:0000313" key="3">
    <source>
        <dbReference type="EMBL" id="PEN15626.1"/>
    </source>
</evidence>
<keyword evidence="4" id="KW-1185">Reference proteome</keyword>
<evidence type="ECO:0000313" key="4">
    <source>
        <dbReference type="Proteomes" id="UP000219947"/>
    </source>
</evidence>
<dbReference type="Pfam" id="PF02589">
    <property type="entry name" value="LUD_dom"/>
    <property type="match status" value="1"/>
</dbReference>
<evidence type="ECO:0000259" key="2">
    <source>
        <dbReference type="Pfam" id="PF02589"/>
    </source>
</evidence>
<feature type="region of interest" description="Disordered" evidence="1">
    <location>
        <begin position="1"/>
        <end position="22"/>
    </location>
</feature>
<dbReference type="PANTHER" id="PTHR43682:SF1">
    <property type="entry name" value="LACTATE UTILIZATION PROTEIN C"/>
    <property type="match status" value="1"/>
</dbReference>
<reference evidence="3" key="1">
    <citation type="submission" date="2017-10" db="EMBL/GenBank/DDBJ databases">
        <title>Kefir isolates.</title>
        <authorList>
            <person name="Kim Y."/>
            <person name="Blasche S."/>
        </authorList>
    </citation>
    <scope>NUCLEOTIDE SEQUENCE [LARGE SCALE GENOMIC DNA]</scope>
    <source>
        <strain evidence="3">OG2-2</strain>
    </source>
</reference>
<dbReference type="Gene3D" id="3.40.50.10420">
    <property type="entry name" value="NagB/RpiA/CoA transferase-like"/>
    <property type="match status" value="1"/>
</dbReference>
<dbReference type="InterPro" id="IPR024185">
    <property type="entry name" value="FTHF_cligase-like_sf"/>
</dbReference>
<dbReference type="SUPFAM" id="SSF100950">
    <property type="entry name" value="NagB/RpiA/CoA transferase-like"/>
    <property type="match status" value="1"/>
</dbReference>
<accession>A0A2A8D3V3</accession>
<dbReference type="InterPro" id="IPR037171">
    <property type="entry name" value="NagB/RpiA_transferase-like"/>
</dbReference>
<dbReference type="PANTHER" id="PTHR43682">
    <property type="entry name" value="LACTATE UTILIZATION PROTEIN C"/>
    <property type="match status" value="1"/>
</dbReference>
<dbReference type="EMBL" id="PDEV01000004">
    <property type="protein sequence ID" value="PEN15626.1"/>
    <property type="molecule type" value="Genomic_DNA"/>
</dbReference>
<name>A0A2A8D3V3_9MICC</name>
<comment type="caution">
    <text evidence="3">The sequence shown here is derived from an EMBL/GenBank/DDBJ whole genome shotgun (WGS) entry which is preliminary data.</text>
</comment>
<organism evidence="3 4">
    <name type="scientific">Rothia dentocariosa</name>
    <dbReference type="NCBI Taxonomy" id="2047"/>
    <lineage>
        <taxon>Bacteria</taxon>
        <taxon>Bacillati</taxon>
        <taxon>Actinomycetota</taxon>
        <taxon>Actinomycetes</taxon>
        <taxon>Micrococcales</taxon>
        <taxon>Micrococcaceae</taxon>
        <taxon>Rothia</taxon>
    </lineage>
</organism>
<gene>
    <name evidence="3" type="ORF">CRM92_08405</name>
</gene>
<protein>
    <submittedName>
        <fullName evidence="3">Lactate utilization protein C</fullName>
    </submittedName>
</protein>
<dbReference type="InterPro" id="IPR003741">
    <property type="entry name" value="LUD_dom"/>
</dbReference>
<dbReference type="AlphaFoldDB" id="A0A2A8D3V3"/>